<dbReference type="PROSITE" id="PS00018">
    <property type="entry name" value="EF_HAND_1"/>
    <property type="match status" value="2"/>
</dbReference>
<evidence type="ECO:0000259" key="4">
    <source>
        <dbReference type="PROSITE" id="PS50222"/>
    </source>
</evidence>
<dbReference type="SUPFAM" id="SSF47473">
    <property type="entry name" value="EF-hand"/>
    <property type="match status" value="1"/>
</dbReference>
<organism evidence="5 6">
    <name type="scientific">Micavibrio aeruginosavorus</name>
    <dbReference type="NCBI Taxonomy" id="349221"/>
    <lineage>
        <taxon>Bacteria</taxon>
        <taxon>Pseudomonadati</taxon>
        <taxon>Bdellovibrionota</taxon>
        <taxon>Bdellovibrionia</taxon>
        <taxon>Bdellovibrionales</taxon>
        <taxon>Pseudobdellovibrionaceae</taxon>
        <taxon>Micavibrio</taxon>
    </lineage>
</organism>
<accession>A0A2W5FIU8</accession>
<name>A0A2W5FIU8_9BACT</name>
<dbReference type="AlphaFoldDB" id="A0A2W5FIU8"/>
<reference evidence="5 6" key="1">
    <citation type="submission" date="2017-08" db="EMBL/GenBank/DDBJ databases">
        <title>Infants hospitalized years apart are colonized by the same room-sourced microbial strains.</title>
        <authorList>
            <person name="Brooks B."/>
            <person name="Olm M.R."/>
            <person name="Firek B.A."/>
            <person name="Baker R."/>
            <person name="Thomas B.C."/>
            <person name="Morowitz M.J."/>
            <person name="Banfield J.F."/>
        </authorList>
    </citation>
    <scope>NUCLEOTIDE SEQUENCE [LARGE SCALE GENOMIC DNA]</scope>
    <source>
        <strain evidence="5">S2_006_000_R2_64</strain>
    </source>
</reference>
<dbReference type="PANTHER" id="PTHR10827">
    <property type="entry name" value="RETICULOCALBIN"/>
    <property type="match status" value="1"/>
</dbReference>
<dbReference type="Pfam" id="PF13202">
    <property type="entry name" value="EF-hand_5"/>
    <property type="match status" value="2"/>
</dbReference>
<evidence type="ECO:0000256" key="3">
    <source>
        <dbReference type="SAM" id="SignalP"/>
    </source>
</evidence>
<dbReference type="Proteomes" id="UP000249739">
    <property type="component" value="Unassembled WGS sequence"/>
</dbReference>
<dbReference type="InterPro" id="IPR018247">
    <property type="entry name" value="EF_Hand_1_Ca_BS"/>
</dbReference>
<dbReference type="Gene3D" id="1.10.238.10">
    <property type="entry name" value="EF-hand"/>
    <property type="match status" value="2"/>
</dbReference>
<keyword evidence="1" id="KW-0479">Metal-binding</keyword>
<feature type="signal peptide" evidence="3">
    <location>
        <begin position="1"/>
        <end position="22"/>
    </location>
</feature>
<dbReference type="GO" id="GO:0005509">
    <property type="term" value="F:calcium ion binding"/>
    <property type="evidence" value="ECO:0007669"/>
    <property type="project" value="InterPro"/>
</dbReference>
<evidence type="ECO:0000256" key="2">
    <source>
        <dbReference type="ARBA" id="ARBA00022737"/>
    </source>
</evidence>
<evidence type="ECO:0000256" key="1">
    <source>
        <dbReference type="ARBA" id="ARBA00022723"/>
    </source>
</evidence>
<evidence type="ECO:0000313" key="5">
    <source>
        <dbReference type="EMBL" id="PZP55188.1"/>
    </source>
</evidence>
<proteinExistence type="predicted"/>
<feature type="chain" id="PRO_5015870999" description="EF-hand domain-containing protein" evidence="3">
    <location>
        <begin position="23"/>
        <end position="175"/>
    </location>
</feature>
<dbReference type="PANTHER" id="PTHR10827:SF98">
    <property type="entry name" value="45 KDA CALCIUM-BINDING PROTEIN"/>
    <property type="match status" value="1"/>
</dbReference>
<protein>
    <recommendedName>
        <fullName evidence="4">EF-hand domain-containing protein</fullName>
    </recommendedName>
</protein>
<sequence length="175" mass="20124">MKRTCLALASFLLVSVPMAATAGEKEKEKKTPEYIQQKYDRRVEEMRTFDKNKDGILQVEELKASSARKFKAVDTNGDGIITEEEREVSLGVFKTKMTESYNKPLADSQANRIKNRYKNADTNKDGKVSAEEYQTYMNNHQANFDRNGDGMISIEEYRMDGEKLPSAYRQKQKQD</sequence>
<dbReference type="EMBL" id="QFOT01000083">
    <property type="protein sequence ID" value="PZP55188.1"/>
    <property type="molecule type" value="Genomic_DNA"/>
</dbReference>
<feature type="domain" description="EF-hand" evidence="4">
    <location>
        <begin position="61"/>
        <end position="96"/>
    </location>
</feature>
<dbReference type="PROSITE" id="PS50222">
    <property type="entry name" value="EF_HAND_2"/>
    <property type="match status" value="2"/>
</dbReference>
<dbReference type="Pfam" id="PF13499">
    <property type="entry name" value="EF-hand_7"/>
    <property type="match status" value="1"/>
</dbReference>
<evidence type="ECO:0000313" key="6">
    <source>
        <dbReference type="Proteomes" id="UP000249739"/>
    </source>
</evidence>
<dbReference type="InterPro" id="IPR002048">
    <property type="entry name" value="EF_hand_dom"/>
</dbReference>
<dbReference type="InterPro" id="IPR011992">
    <property type="entry name" value="EF-hand-dom_pair"/>
</dbReference>
<feature type="domain" description="EF-hand" evidence="4">
    <location>
        <begin position="108"/>
        <end position="143"/>
    </location>
</feature>
<gene>
    <name evidence="5" type="ORF">DI586_07675</name>
</gene>
<comment type="caution">
    <text evidence="5">The sequence shown here is derived from an EMBL/GenBank/DDBJ whole genome shotgun (WGS) entry which is preliminary data.</text>
</comment>
<keyword evidence="2" id="KW-0677">Repeat</keyword>
<keyword evidence="3" id="KW-0732">Signal</keyword>